<proteinExistence type="predicted"/>
<dbReference type="EMBL" id="PCWA01000090">
    <property type="protein sequence ID" value="PIQ88722.1"/>
    <property type="molecule type" value="Genomic_DNA"/>
</dbReference>
<gene>
    <name evidence="1" type="ORF">COV72_06870</name>
</gene>
<evidence type="ECO:0000313" key="2">
    <source>
        <dbReference type="Proteomes" id="UP000229641"/>
    </source>
</evidence>
<evidence type="ECO:0000313" key="1">
    <source>
        <dbReference type="EMBL" id="PIQ88722.1"/>
    </source>
</evidence>
<dbReference type="Pfam" id="PF06252">
    <property type="entry name" value="GemA"/>
    <property type="match status" value="1"/>
</dbReference>
<protein>
    <recommendedName>
        <fullName evidence="3">DUF1018 domain-containing protein</fullName>
    </recommendedName>
</protein>
<evidence type="ECO:0008006" key="3">
    <source>
        <dbReference type="Google" id="ProtNLM"/>
    </source>
</evidence>
<reference evidence="1 2" key="1">
    <citation type="submission" date="2017-09" db="EMBL/GenBank/DDBJ databases">
        <title>Depth-based differentiation of microbial function through sediment-hosted aquifers and enrichment of novel symbionts in the deep terrestrial subsurface.</title>
        <authorList>
            <person name="Probst A.J."/>
            <person name="Ladd B."/>
            <person name="Jarett J.K."/>
            <person name="Geller-Mcgrath D.E."/>
            <person name="Sieber C.M."/>
            <person name="Emerson J.B."/>
            <person name="Anantharaman K."/>
            <person name="Thomas B.C."/>
            <person name="Malmstrom R."/>
            <person name="Stieglmeier M."/>
            <person name="Klingl A."/>
            <person name="Woyke T."/>
            <person name="Ryan C.M."/>
            <person name="Banfield J.F."/>
        </authorList>
    </citation>
    <scope>NUCLEOTIDE SEQUENCE [LARGE SCALE GENOMIC DNA]</scope>
    <source>
        <strain evidence="1">CG11_big_fil_rev_8_21_14_0_20_42_13</strain>
    </source>
</reference>
<name>A0A2H0LWF5_9BACT</name>
<comment type="caution">
    <text evidence="1">The sequence shown here is derived from an EMBL/GenBank/DDBJ whole genome shotgun (WGS) entry which is preliminary data.</text>
</comment>
<dbReference type="InterPro" id="IPR009363">
    <property type="entry name" value="Phage_Mu_Gp16"/>
</dbReference>
<sequence>MDKKKLAVIHIVKKELGLSDEEYRHILNEAAGVNSAKDLDEAKFRRLMNYFVRSRHYQLNRSGLTIRQKLYIQSLAENLGWTDAHLNNFIHKYYHRPFADQLSRKEAIKVIEALKHIKTHASEAA</sequence>
<dbReference type="AlphaFoldDB" id="A0A2H0LWF5"/>
<dbReference type="Proteomes" id="UP000229641">
    <property type="component" value="Unassembled WGS sequence"/>
</dbReference>
<accession>A0A2H0LWF5</accession>
<organism evidence="1 2">
    <name type="scientific">Candidatus Ghiorseimicrobium undicola</name>
    <dbReference type="NCBI Taxonomy" id="1974746"/>
    <lineage>
        <taxon>Bacteria</taxon>
        <taxon>Pseudomonadati</taxon>
        <taxon>Candidatus Omnitrophota</taxon>
        <taxon>Candidatus Ghiorseimicrobium</taxon>
    </lineage>
</organism>